<dbReference type="AlphaFoldDB" id="A0A2P5B5T6"/>
<reference evidence="2" key="1">
    <citation type="submission" date="2016-06" db="EMBL/GenBank/DDBJ databases">
        <title>Parallel loss of symbiosis genes in relatives of nitrogen-fixing non-legume Parasponia.</title>
        <authorList>
            <person name="Van Velzen R."/>
            <person name="Holmer R."/>
            <person name="Bu F."/>
            <person name="Rutten L."/>
            <person name="Van Zeijl A."/>
            <person name="Liu W."/>
            <person name="Santuari L."/>
            <person name="Cao Q."/>
            <person name="Sharma T."/>
            <person name="Shen D."/>
            <person name="Roswanjaya Y."/>
            <person name="Wardhani T."/>
            <person name="Kalhor M.S."/>
            <person name="Jansen J."/>
            <person name="Van den Hoogen J."/>
            <person name="Gungor B."/>
            <person name="Hartog M."/>
            <person name="Hontelez J."/>
            <person name="Verver J."/>
            <person name="Yang W.-C."/>
            <person name="Schijlen E."/>
            <person name="Repin R."/>
            <person name="Schilthuizen M."/>
            <person name="Schranz E."/>
            <person name="Heidstra R."/>
            <person name="Miyata K."/>
            <person name="Fedorova E."/>
            <person name="Kohlen W."/>
            <person name="Bisseling T."/>
            <person name="Smit S."/>
            <person name="Geurts R."/>
        </authorList>
    </citation>
    <scope>NUCLEOTIDE SEQUENCE [LARGE SCALE GENOMIC DNA]</scope>
    <source>
        <strain evidence="2">cv. WU1-14</strain>
    </source>
</reference>
<dbReference type="STRING" id="3476.A0A2P5B5T6"/>
<evidence type="ECO:0000313" key="1">
    <source>
        <dbReference type="EMBL" id="PON44154.1"/>
    </source>
</evidence>
<accession>A0A2P5B5T6</accession>
<name>A0A2P5B5T6_PARAD</name>
<organism evidence="1 2">
    <name type="scientific">Parasponia andersonii</name>
    <name type="common">Sponia andersonii</name>
    <dbReference type="NCBI Taxonomy" id="3476"/>
    <lineage>
        <taxon>Eukaryota</taxon>
        <taxon>Viridiplantae</taxon>
        <taxon>Streptophyta</taxon>
        <taxon>Embryophyta</taxon>
        <taxon>Tracheophyta</taxon>
        <taxon>Spermatophyta</taxon>
        <taxon>Magnoliopsida</taxon>
        <taxon>eudicotyledons</taxon>
        <taxon>Gunneridae</taxon>
        <taxon>Pentapetalae</taxon>
        <taxon>rosids</taxon>
        <taxon>fabids</taxon>
        <taxon>Rosales</taxon>
        <taxon>Cannabaceae</taxon>
        <taxon>Parasponia</taxon>
    </lineage>
</organism>
<gene>
    <name evidence="1" type="ORF">PanWU01x14_268980</name>
</gene>
<proteinExistence type="predicted"/>
<protein>
    <submittedName>
        <fullName evidence="1">Uncharacterized protein</fullName>
    </submittedName>
</protein>
<comment type="caution">
    <text evidence="1">The sequence shown here is derived from an EMBL/GenBank/DDBJ whole genome shotgun (WGS) entry which is preliminary data.</text>
</comment>
<dbReference type="Proteomes" id="UP000237105">
    <property type="component" value="Unassembled WGS sequence"/>
</dbReference>
<keyword evidence="2" id="KW-1185">Reference proteome</keyword>
<sequence>MWVFSTSAILCFEEMYMVLQRFKTLIKDCSSKTSKIRLQIQSQSMADNFYELILDLSNLLEIFSDEKDRFGLSEDEEELICLVRKQSSETKAFVNPKDESLRRKSVREPARPAMKRAWAQSNPISVAELGWTYISRLGLLGPFLSSSKPRPTHFATFIHHWSFLKGPHNGCVKPCRALF</sequence>
<dbReference type="OrthoDB" id="1739829at2759"/>
<evidence type="ECO:0000313" key="2">
    <source>
        <dbReference type="Proteomes" id="UP000237105"/>
    </source>
</evidence>
<dbReference type="EMBL" id="JXTB01000356">
    <property type="protein sequence ID" value="PON44154.1"/>
    <property type="molecule type" value="Genomic_DNA"/>
</dbReference>